<evidence type="ECO:0000256" key="2">
    <source>
        <dbReference type="SAM" id="SignalP"/>
    </source>
</evidence>
<dbReference type="AlphaFoldDB" id="A0A7S3JQ65"/>
<reference evidence="3" key="1">
    <citation type="submission" date="2021-01" db="EMBL/GenBank/DDBJ databases">
        <authorList>
            <person name="Corre E."/>
            <person name="Pelletier E."/>
            <person name="Niang G."/>
            <person name="Scheremetjew M."/>
            <person name="Finn R."/>
            <person name="Kale V."/>
            <person name="Holt S."/>
            <person name="Cochrane G."/>
            <person name="Meng A."/>
            <person name="Brown T."/>
            <person name="Cohen L."/>
        </authorList>
    </citation>
    <scope>NUCLEOTIDE SEQUENCE</scope>
    <source>
        <strain evidence="3">CCMP1510</strain>
    </source>
</reference>
<keyword evidence="2" id="KW-0732">Signal</keyword>
<dbReference type="EMBL" id="HBIJ01003145">
    <property type="protein sequence ID" value="CAE0361449.1"/>
    <property type="molecule type" value="Transcribed_RNA"/>
</dbReference>
<protein>
    <recommendedName>
        <fullName evidence="4">P/Homo B domain-containing protein</fullName>
    </recommendedName>
</protein>
<dbReference type="SUPFAM" id="SSF49785">
    <property type="entry name" value="Galactose-binding domain-like"/>
    <property type="match status" value="1"/>
</dbReference>
<feature type="signal peptide" evidence="2">
    <location>
        <begin position="1"/>
        <end position="16"/>
    </location>
</feature>
<name>A0A7S3JQ65_9STRA</name>
<proteinExistence type="predicted"/>
<feature type="chain" id="PRO_5030659421" description="P/Homo B domain-containing protein" evidence="2">
    <location>
        <begin position="17"/>
        <end position="1201"/>
    </location>
</feature>
<dbReference type="Gene3D" id="2.60.120.260">
    <property type="entry name" value="Galactose-binding domain-like"/>
    <property type="match status" value="1"/>
</dbReference>
<feature type="compositionally biased region" description="Low complexity" evidence="1">
    <location>
        <begin position="383"/>
        <end position="405"/>
    </location>
</feature>
<sequence length="1201" mass="130901">MIEVFVTFELAVIVLSTEPAYVLMNSGGRAVWDGDESAQTTIRFLYQVEEGDKTPALDVLNATALRGNIRRYATPEPITAANLTLPICGETSSISDTSERVKIDTTAPYISSLFALKRPSTYVAGETIYIVARFTTAVVVNESAISAGLIPKLGLSVVSTIEDDSEESSTTTMTQSIVATLMNGTRDTQPFDAAAEIPYYDLPFRCEVYDLVFRYDVEPGHTSSKLAHSGRGALYIEDYVEFSINETIIELSNKNQSANGSNATTYKYALSTNYRMVSMDAGAAGVILRGTNGQLITRADTTLKSTEELKATIGRAGSVHVEQQWRGGDTFAARVEIALRGASHPYVNDLAINISHANVSVPLFGPGEGGSRSLGRGTPPDAPRTTTPVGRRTGTPITASTSSATARDRWGGEHGADYLFSDLSDSLRPRNNIAPLGIATQSSTDHEGVPERAIDGNVDPFFTHESCTHTANEFGQDGAPPWFHLQFNRNIKDVGQGSEFDDFGTIKIWNREPLENVIEVQSVAVLDFLTEPSGDFRLSLNMGKSGVLGISGSNGSSYWMETGQISATAPASVSDELALGVEYIGSSVQAKVMRAWPQLGTIGVSRYKTDEPSKGGYIYMLTFHSYAGDLPMLSANPTNLTGHKPVIQIEEVLKGSPSLYYSFDADQTAITGKISDTIEQTAGLYPLYVMLFDQSIEPNSIPPTLIDALELACWSIRLEDQGERERTIDVDPARFRSTRNGPISGLRLQLEDESAAARLSFAEIQIFVDREETVRNYNGGGLIATLPWTAPYQSRSTLNTHFGDGHVDGVWTLIIRDENVIEWYAKNTRNQSTSTPPYIPYTTRRGRPGPIEAHGQGQVADWVLLLTDEAGITQSYFMDLTATVTALPKYGQLFADASSLGQSLQDGADAISPNKYIWADQLTTSIGQLQAAGRDDAQNISIMNGHERPLGPCYGVDTTSLNGVASGIDGFRYCGQNYGVGNAMVARYRRSAGSDAAAKRLRRQRVVYYHPIKNYIGIDSFQFTIELGPYSSIAAIAEDNITTSESTGIVGLHVRKCRRYELDKRTQPERTVSPLCPCLPTEIFPFVSDLDSCRANIEAICTLTDERRNWQRLCRACVDDGDTTFSTTFCYLEIERATTLIAHLGSCDDTKPADCRFELITADGPEPYMWTPSRTALITPHPEALRPLGTANPGDGFGLPS</sequence>
<organism evidence="3">
    <name type="scientific">Aureoumbra lagunensis</name>
    <dbReference type="NCBI Taxonomy" id="44058"/>
    <lineage>
        <taxon>Eukaryota</taxon>
        <taxon>Sar</taxon>
        <taxon>Stramenopiles</taxon>
        <taxon>Ochrophyta</taxon>
        <taxon>Pelagophyceae</taxon>
        <taxon>Pelagomonadales</taxon>
        <taxon>Aureoumbra</taxon>
    </lineage>
</organism>
<evidence type="ECO:0008006" key="4">
    <source>
        <dbReference type="Google" id="ProtNLM"/>
    </source>
</evidence>
<evidence type="ECO:0000313" key="3">
    <source>
        <dbReference type="EMBL" id="CAE0361449.1"/>
    </source>
</evidence>
<accession>A0A7S3JQ65</accession>
<gene>
    <name evidence="3" type="ORF">ALAG00032_LOCUS2182</name>
</gene>
<feature type="region of interest" description="Disordered" evidence="1">
    <location>
        <begin position="366"/>
        <end position="408"/>
    </location>
</feature>
<evidence type="ECO:0000256" key="1">
    <source>
        <dbReference type="SAM" id="MobiDB-lite"/>
    </source>
</evidence>
<dbReference type="InterPro" id="IPR008979">
    <property type="entry name" value="Galactose-bd-like_sf"/>
</dbReference>